<comment type="caution">
    <text evidence="3">The sequence shown here is derived from an EMBL/GenBank/DDBJ whole genome shotgun (WGS) entry which is preliminary data.</text>
</comment>
<dbReference type="RefSeq" id="WP_019976762.1">
    <property type="nucleotide sequence ID" value="NZ_BJXC01000016.1"/>
</dbReference>
<sequence length="558" mass="65894">MTSFSSTRKNEDLILLEYVINQNREITDSVQLQHSFKTLQHQSTHFIAKNLEIIYQVYLANIYAKNFDKLNPKSDLLYRNAEKSAQNLGLIDMQIWVNTQYGYYYYSFSQYQNAYPYFMEASKLLEQTNETQIFQKSDVYKKNAFFFMNVKELDKSEKYLQSALKYTNKKNKEYGTILNAIGHISLEKKNFSKANDYFNLTKKYALQNNDRIRYAKALGDIAAIHIHNKQYELAIDLLKKDIQISKEENNLRNLMYANIKLGELYLTLNRIDAAEEILKEAKSYASQKSYLSSFEYDIYLILLDIAIKKNNTTAELDARRRLSELENRLKKTDGENVINEINWNIQKDNFNYKYEAEKAKSEKATLLKNTLILVACLLLIIILFVFISFKRKIKIQNSIYDNKVLKLQNEKLKSENRLSKAKQTLDSYKTYLTEKNKQIEILNKEINNTSSLSKIEEQHGKLTTLLDSHLMTDENWNNFKNVFNYEQKEFVKHLNQHFPSLTESNLRIIYLLKLELNNVEIAQLLGITTDAVKKAKQRLRKKYENYDYIFHDHSNEKK</sequence>
<dbReference type="EMBL" id="BJXC01000016">
    <property type="protein sequence ID" value="GEM52485.1"/>
    <property type="molecule type" value="Genomic_DNA"/>
</dbReference>
<organism evidence="3 4">
    <name type="scientific">Empedobacter brevis NBRC 14943 = ATCC 43319</name>
    <dbReference type="NCBI Taxonomy" id="1218108"/>
    <lineage>
        <taxon>Bacteria</taxon>
        <taxon>Pseudomonadati</taxon>
        <taxon>Bacteroidota</taxon>
        <taxon>Flavobacteriia</taxon>
        <taxon>Flavobacteriales</taxon>
        <taxon>Weeksellaceae</taxon>
        <taxon>Empedobacter</taxon>
    </lineage>
</organism>
<accession>A0A511NI50</accession>
<dbReference type="AlphaFoldDB" id="A0A511NI50"/>
<dbReference type="GO" id="GO:0003677">
    <property type="term" value="F:DNA binding"/>
    <property type="evidence" value="ECO:0007669"/>
    <property type="project" value="InterPro"/>
</dbReference>
<dbReference type="InterPro" id="IPR011990">
    <property type="entry name" value="TPR-like_helical_dom_sf"/>
</dbReference>
<evidence type="ECO:0000313" key="3">
    <source>
        <dbReference type="EMBL" id="GEM52485.1"/>
    </source>
</evidence>
<dbReference type="InterPro" id="IPR036388">
    <property type="entry name" value="WH-like_DNA-bd_sf"/>
</dbReference>
<keyword evidence="2" id="KW-0812">Transmembrane</keyword>
<dbReference type="InterPro" id="IPR019734">
    <property type="entry name" value="TPR_rpt"/>
</dbReference>
<protein>
    <submittedName>
        <fullName evidence="3">Uncharacterized protein</fullName>
    </submittedName>
</protein>
<keyword evidence="1" id="KW-0175">Coiled coil</keyword>
<dbReference type="SUPFAM" id="SSF46894">
    <property type="entry name" value="C-terminal effector domain of the bipartite response regulators"/>
    <property type="match status" value="1"/>
</dbReference>
<feature type="transmembrane region" description="Helical" evidence="2">
    <location>
        <begin position="370"/>
        <end position="389"/>
    </location>
</feature>
<evidence type="ECO:0000256" key="2">
    <source>
        <dbReference type="SAM" id="Phobius"/>
    </source>
</evidence>
<dbReference type="Gene3D" id="1.25.40.10">
    <property type="entry name" value="Tetratricopeptide repeat domain"/>
    <property type="match status" value="1"/>
</dbReference>
<dbReference type="SUPFAM" id="SSF48452">
    <property type="entry name" value="TPR-like"/>
    <property type="match status" value="1"/>
</dbReference>
<dbReference type="STRING" id="1218108.GCA_000382425_03292"/>
<name>A0A511NI50_9FLAO</name>
<evidence type="ECO:0000256" key="1">
    <source>
        <dbReference type="SAM" id="Coils"/>
    </source>
</evidence>
<feature type="coiled-coil region" evidence="1">
    <location>
        <begin position="402"/>
        <end position="452"/>
    </location>
</feature>
<gene>
    <name evidence="3" type="ORF">EB1_22750</name>
</gene>
<proteinExistence type="predicted"/>
<keyword evidence="2" id="KW-0472">Membrane</keyword>
<dbReference type="SMART" id="SM00028">
    <property type="entry name" value="TPR"/>
    <property type="match status" value="4"/>
</dbReference>
<dbReference type="GO" id="GO:0006355">
    <property type="term" value="P:regulation of DNA-templated transcription"/>
    <property type="evidence" value="ECO:0007669"/>
    <property type="project" value="InterPro"/>
</dbReference>
<dbReference type="Proteomes" id="UP000321245">
    <property type="component" value="Unassembled WGS sequence"/>
</dbReference>
<dbReference type="InterPro" id="IPR016032">
    <property type="entry name" value="Sig_transdc_resp-reg_C-effctor"/>
</dbReference>
<keyword evidence="4" id="KW-1185">Reference proteome</keyword>
<evidence type="ECO:0000313" key="4">
    <source>
        <dbReference type="Proteomes" id="UP000321245"/>
    </source>
</evidence>
<dbReference type="OrthoDB" id="1413523at2"/>
<dbReference type="GeneID" id="84651329"/>
<keyword evidence="2" id="KW-1133">Transmembrane helix</keyword>
<reference evidence="3 4" key="1">
    <citation type="submission" date="2019-07" db="EMBL/GenBank/DDBJ databases">
        <title>Whole genome shotgun sequence of Empedobacter brevis NBRC 14943.</title>
        <authorList>
            <person name="Hosoyama A."/>
            <person name="Uohara A."/>
            <person name="Ohji S."/>
            <person name="Ichikawa N."/>
        </authorList>
    </citation>
    <scope>NUCLEOTIDE SEQUENCE [LARGE SCALE GENOMIC DNA]</scope>
    <source>
        <strain evidence="3 4">NBRC 14943</strain>
    </source>
</reference>
<dbReference type="Gene3D" id="1.10.10.10">
    <property type="entry name" value="Winged helix-like DNA-binding domain superfamily/Winged helix DNA-binding domain"/>
    <property type="match status" value="1"/>
</dbReference>